<reference evidence="2 3" key="1">
    <citation type="journal article" date="2012" name="Environ. Microbiol.">
        <title>The genome of the ammonia-oxidizing Candidatus Nitrososphaera gargensis: insights into metabolic versatility and environmental adaptations.</title>
        <authorList>
            <person name="Spang A."/>
            <person name="Poehlein A."/>
            <person name="Offre P."/>
            <person name="Zumbragel S."/>
            <person name="Haider S."/>
            <person name="Rychlik N."/>
            <person name="Nowka B."/>
            <person name="Schmeisser C."/>
            <person name="Lebedeva E.V."/>
            <person name="Rattei T."/>
            <person name="Bohm C."/>
            <person name="Schmid M."/>
            <person name="Galushko A."/>
            <person name="Hatzenpichler R."/>
            <person name="Weinmaier T."/>
            <person name="Daniel R."/>
            <person name="Schleper C."/>
            <person name="Spieck E."/>
            <person name="Streit W."/>
            <person name="Wagner M."/>
        </authorList>
    </citation>
    <scope>NUCLEOTIDE SEQUENCE [LARGE SCALE GENOMIC DNA]</scope>
    <source>
        <strain evidence="3">Ga9.2</strain>
    </source>
</reference>
<protein>
    <submittedName>
        <fullName evidence="2">Uncharacterized protein</fullName>
    </submittedName>
</protein>
<dbReference type="EMBL" id="CP002408">
    <property type="protein sequence ID" value="AFU58314.1"/>
    <property type="molecule type" value="Genomic_DNA"/>
</dbReference>
<dbReference type="KEGG" id="nga:Ngar_c13770"/>
<sequence>MVIVISPPKFGKTARVIVAAILLALGLILTFLVTGVAVSITATEFESDALTIIAFSPVGYVLVFSGFAVGLLLGGMSLIRSILG</sequence>
<keyword evidence="1" id="KW-1133">Transmembrane helix</keyword>
<feature type="transmembrane region" description="Helical" evidence="1">
    <location>
        <begin position="16"/>
        <end position="40"/>
    </location>
</feature>
<feature type="transmembrane region" description="Helical" evidence="1">
    <location>
        <begin position="52"/>
        <end position="79"/>
    </location>
</feature>
<gene>
    <name evidence="2" type="ordered locus">Ngar_c13770</name>
</gene>
<dbReference type="BioCyc" id="CNIT1237085:G1324-1375-MONOMER"/>
<keyword evidence="1" id="KW-0472">Membrane</keyword>
<evidence type="ECO:0000313" key="3">
    <source>
        <dbReference type="Proteomes" id="UP000008037"/>
    </source>
</evidence>
<dbReference type="AlphaFoldDB" id="K0IMW1"/>
<dbReference type="Proteomes" id="UP000008037">
    <property type="component" value="Chromosome"/>
</dbReference>
<accession>K0IMW1</accession>
<evidence type="ECO:0000313" key="2">
    <source>
        <dbReference type="EMBL" id="AFU58314.1"/>
    </source>
</evidence>
<dbReference type="InParanoid" id="K0IMW1"/>
<proteinExistence type="predicted"/>
<keyword evidence="3" id="KW-1185">Reference proteome</keyword>
<dbReference type="RefSeq" id="WP_015018851.1">
    <property type="nucleotide sequence ID" value="NC_018719.1"/>
</dbReference>
<dbReference type="HOGENOM" id="CLU_2519876_0_0_2"/>
<organism evidence="2 3">
    <name type="scientific">Nitrososphaera gargensis (strain Ga9.2)</name>
    <dbReference type="NCBI Taxonomy" id="1237085"/>
    <lineage>
        <taxon>Archaea</taxon>
        <taxon>Nitrososphaerota</taxon>
        <taxon>Nitrososphaeria</taxon>
        <taxon>Nitrososphaerales</taxon>
        <taxon>Nitrososphaeraceae</taxon>
        <taxon>Nitrososphaera</taxon>
    </lineage>
</organism>
<evidence type="ECO:0000256" key="1">
    <source>
        <dbReference type="SAM" id="Phobius"/>
    </source>
</evidence>
<keyword evidence="1" id="KW-0812">Transmembrane</keyword>
<dbReference type="GeneID" id="13797636"/>
<name>K0IMW1_NITGG</name>